<dbReference type="PANTHER" id="PTHR47094:SF1">
    <property type="entry name" value="RING-TYPE E3 UBIQUITIN TRANSFERASE"/>
    <property type="match status" value="1"/>
</dbReference>
<evidence type="ECO:0000256" key="5">
    <source>
        <dbReference type="SAM" id="MobiDB-lite"/>
    </source>
</evidence>
<feature type="compositionally biased region" description="Pro residues" evidence="5">
    <location>
        <begin position="1"/>
        <end position="12"/>
    </location>
</feature>
<dbReference type="Gene3D" id="3.30.40.10">
    <property type="entry name" value="Zinc/RING finger domain, C3HC4 (zinc finger)"/>
    <property type="match status" value="1"/>
</dbReference>
<dbReference type="GO" id="GO:0006511">
    <property type="term" value="P:ubiquitin-dependent protein catabolic process"/>
    <property type="evidence" value="ECO:0007669"/>
    <property type="project" value="TreeGrafter"/>
</dbReference>
<feature type="compositionally biased region" description="Polar residues" evidence="5">
    <location>
        <begin position="162"/>
        <end position="172"/>
    </location>
</feature>
<dbReference type="GO" id="GO:0033768">
    <property type="term" value="C:SUMO-targeted ubiquitin ligase complex"/>
    <property type="evidence" value="ECO:0007669"/>
    <property type="project" value="TreeGrafter"/>
</dbReference>
<name>A0A6A6WPR8_9PLEO</name>
<keyword evidence="1" id="KW-0479">Metal-binding</keyword>
<dbReference type="PROSITE" id="PS00518">
    <property type="entry name" value="ZF_RING_1"/>
    <property type="match status" value="1"/>
</dbReference>
<feature type="domain" description="RING-type" evidence="6">
    <location>
        <begin position="220"/>
        <end position="269"/>
    </location>
</feature>
<feature type="region of interest" description="Disordered" evidence="5">
    <location>
        <begin position="82"/>
        <end position="187"/>
    </location>
</feature>
<dbReference type="PROSITE" id="PS50089">
    <property type="entry name" value="ZF_RING_2"/>
    <property type="match status" value="1"/>
</dbReference>
<evidence type="ECO:0000256" key="3">
    <source>
        <dbReference type="ARBA" id="ARBA00022833"/>
    </source>
</evidence>
<dbReference type="Pfam" id="PF13920">
    <property type="entry name" value="zf-C3HC4_3"/>
    <property type="match status" value="1"/>
</dbReference>
<proteinExistence type="predicted"/>
<keyword evidence="8" id="KW-1185">Reference proteome</keyword>
<dbReference type="GO" id="GO:0032183">
    <property type="term" value="F:SUMO binding"/>
    <property type="evidence" value="ECO:0007669"/>
    <property type="project" value="TreeGrafter"/>
</dbReference>
<dbReference type="SUPFAM" id="SSF57850">
    <property type="entry name" value="RING/U-box"/>
    <property type="match status" value="1"/>
</dbReference>
<protein>
    <recommendedName>
        <fullName evidence="6">RING-type domain-containing protein</fullName>
    </recommendedName>
</protein>
<evidence type="ECO:0000256" key="2">
    <source>
        <dbReference type="ARBA" id="ARBA00022771"/>
    </source>
</evidence>
<dbReference type="AlphaFoldDB" id="A0A6A6WPR8"/>
<reference evidence="7" key="1">
    <citation type="journal article" date="2020" name="Stud. Mycol.">
        <title>101 Dothideomycetes genomes: a test case for predicting lifestyles and emergence of pathogens.</title>
        <authorList>
            <person name="Haridas S."/>
            <person name="Albert R."/>
            <person name="Binder M."/>
            <person name="Bloem J."/>
            <person name="Labutti K."/>
            <person name="Salamov A."/>
            <person name="Andreopoulos B."/>
            <person name="Baker S."/>
            <person name="Barry K."/>
            <person name="Bills G."/>
            <person name="Bluhm B."/>
            <person name="Cannon C."/>
            <person name="Castanera R."/>
            <person name="Culley D."/>
            <person name="Daum C."/>
            <person name="Ezra D."/>
            <person name="Gonzalez J."/>
            <person name="Henrissat B."/>
            <person name="Kuo A."/>
            <person name="Liang C."/>
            <person name="Lipzen A."/>
            <person name="Lutzoni F."/>
            <person name="Magnuson J."/>
            <person name="Mondo S."/>
            <person name="Nolan M."/>
            <person name="Ohm R."/>
            <person name="Pangilinan J."/>
            <person name="Park H.-J."/>
            <person name="Ramirez L."/>
            <person name="Alfaro M."/>
            <person name="Sun H."/>
            <person name="Tritt A."/>
            <person name="Yoshinaga Y."/>
            <person name="Zwiers L.-H."/>
            <person name="Turgeon B."/>
            <person name="Goodwin S."/>
            <person name="Spatafora J."/>
            <person name="Crous P."/>
            <person name="Grigoriev I."/>
        </authorList>
    </citation>
    <scope>NUCLEOTIDE SEQUENCE</scope>
    <source>
        <strain evidence="7">CBS 109.77</strain>
    </source>
</reference>
<evidence type="ECO:0000256" key="1">
    <source>
        <dbReference type="ARBA" id="ARBA00022723"/>
    </source>
</evidence>
<organism evidence="7 8">
    <name type="scientific">Melanomma pulvis-pyrius CBS 109.77</name>
    <dbReference type="NCBI Taxonomy" id="1314802"/>
    <lineage>
        <taxon>Eukaryota</taxon>
        <taxon>Fungi</taxon>
        <taxon>Dikarya</taxon>
        <taxon>Ascomycota</taxon>
        <taxon>Pezizomycotina</taxon>
        <taxon>Dothideomycetes</taxon>
        <taxon>Pleosporomycetidae</taxon>
        <taxon>Pleosporales</taxon>
        <taxon>Melanommataceae</taxon>
        <taxon>Melanomma</taxon>
    </lineage>
</organism>
<dbReference type="EMBL" id="MU002610">
    <property type="protein sequence ID" value="KAF2785914.1"/>
    <property type="molecule type" value="Genomic_DNA"/>
</dbReference>
<dbReference type="GO" id="GO:0140082">
    <property type="term" value="F:SUMO-ubiquitin ligase activity"/>
    <property type="evidence" value="ECO:0007669"/>
    <property type="project" value="TreeGrafter"/>
</dbReference>
<accession>A0A6A6WPR8</accession>
<evidence type="ECO:0000256" key="4">
    <source>
        <dbReference type="PROSITE-ProRule" id="PRU00175"/>
    </source>
</evidence>
<keyword evidence="2 4" id="KW-0863">Zinc-finger</keyword>
<dbReference type="InterPro" id="IPR013083">
    <property type="entry name" value="Znf_RING/FYVE/PHD"/>
</dbReference>
<evidence type="ECO:0000313" key="7">
    <source>
        <dbReference type="EMBL" id="KAF2785914.1"/>
    </source>
</evidence>
<dbReference type="GO" id="GO:0008270">
    <property type="term" value="F:zinc ion binding"/>
    <property type="evidence" value="ECO:0007669"/>
    <property type="project" value="UniProtKB-KW"/>
</dbReference>
<dbReference type="InterPro" id="IPR017907">
    <property type="entry name" value="Znf_RING_CS"/>
</dbReference>
<evidence type="ECO:0000259" key="6">
    <source>
        <dbReference type="PROSITE" id="PS50089"/>
    </source>
</evidence>
<dbReference type="SMART" id="SM00184">
    <property type="entry name" value="RING"/>
    <property type="match status" value="1"/>
</dbReference>
<dbReference type="GO" id="GO:0061630">
    <property type="term" value="F:ubiquitin protein ligase activity"/>
    <property type="evidence" value="ECO:0007669"/>
    <property type="project" value="InterPro"/>
</dbReference>
<dbReference type="Proteomes" id="UP000799757">
    <property type="component" value="Unassembled WGS sequence"/>
</dbReference>
<keyword evidence="3" id="KW-0862">Zinc</keyword>
<evidence type="ECO:0000313" key="8">
    <source>
        <dbReference type="Proteomes" id="UP000799757"/>
    </source>
</evidence>
<dbReference type="OrthoDB" id="6270329at2759"/>
<dbReference type="PANTHER" id="PTHR47094">
    <property type="entry name" value="ELFLESS, ISOFORM B"/>
    <property type="match status" value="1"/>
</dbReference>
<dbReference type="InterPro" id="IPR049627">
    <property type="entry name" value="SLX8"/>
</dbReference>
<dbReference type="InterPro" id="IPR001841">
    <property type="entry name" value="Znf_RING"/>
</dbReference>
<gene>
    <name evidence="7" type="ORF">K505DRAFT_330698</name>
</gene>
<feature type="region of interest" description="Disordered" evidence="5">
    <location>
        <begin position="1"/>
        <end position="21"/>
    </location>
</feature>
<sequence length="305" mass="32771">MSAFDPPSPPSTEPAHAPFTPAAAAPAAPLFNPAFDRPSYNPADCYFNEAIAAYRPSLSPSPPSSFLDNILNPASSCPYQSFGPPAFTSPPRRLPRSPALPYIDFNTPDMPPTHRRPSRLPNGYVDLTHEAEPAPSTTAASRRKRSSVTPGPSAKRAKHSDGSSGSPSTVQEPASPRIEKIDLSGDRVSAADVLHKQRAEAPKAQKRPEEKPTSFNSFTCVICMDTPTDITATSCGHLFCHTCLMEALIAGENRSGPNEPKRSQCPVCRKFLNRNKAADIIPLLMKKGLATQPRKSSLNASKVTS</sequence>